<dbReference type="GO" id="GO:0000981">
    <property type="term" value="F:DNA-binding transcription factor activity, RNA polymerase II-specific"/>
    <property type="evidence" value="ECO:0007669"/>
    <property type="project" value="TreeGrafter"/>
</dbReference>
<reference evidence="10" key="1">
    <citation type="submission" date="2025-08" db="UniProtKB">
        <authorList>
            <consortium name="Ensembl"/>
        </authorList>
    </citation>
    <scope>IDENTIFICATION</scope>
</reference>
<keyword evidence="2" id="KW-0479">Metal-binding</keyword>
<feature type="compositionally biased region" description="Acidic residues" evidence="8">
    <location>
        <begin position="357"/>
        <end position="372"/>
    </location>
</feature>
<evidence type="ECO:0000256" key="6">
    <source>
        <dbReference type="ARBA" id="ARBA00023242"/>
    </source>
</evidence>
<dbReference type="GO" id="GO:0008270">
    <property type="term" value="F:zinc ion binding"/>
    <property type="evidence" value="ECO:0007669"/>
    <property type="project" value="UniProtKB-KW"/>
</dbReference>
<evidence type="ECO:0000256" key="1">
    <source>
        <dbReference type="ARBA" id="ARBA00004123"/>
    </source>
</evidence>
<dbReference type="GO" id="GO:0000977">
    <property type="term" value="F:RNA polymerase II transcription regulatory region sequence-specific DNA binding"/>
    <property type="evidence" value="ECO:0007669"/>
    <property type="project" value="TreeGrafter"/>
</dbReference>
<evidence type="ECO:0000256" key="3">
    <source>
        <dbReference type="ARBA" id="ARBA00022737"/>
    </source>
</evidence>
<feature type="compositionally biased region" description="Low complexity" evidence="8">
    <location>
        <begin position="396"/>
        <end position="405"/>
    </location>
</feature>
<feature type="domain" description="C2H2-type" evidence="9">
    <location>
        <begin position="280"/>
        <end position="307"/>
    </location>
</feature>
<feature type="domain" description="C2H2-type" evidence="9">
    <location>
        <begin position="125"/>
        <end position="152"/>
    </location>
</feature>
<dbReference type="AlphaFoldDB" id="A0A3Q2NZV0"/>
<keyword evidence="4 7" id="KW-0863">Zinc-finger</keyword>
<keyword evidence="6" id="KW-0539">Nucleus</keyword>
<evidence type="ECO:0000256" key="2">
    <source>
        <dbReference type="ARBA" id="ARBA00022723"/>
    </source>
</evidence>
<name>A0A3Q2NZV0_FUNHE</name>
<evidence type="ECO:0000256" key="5">
    <source>
        <dbReference type="ARBA" id="ARBA00022833"/>
    </source>
</evidence>
<keyword evidence="5" id="KW-0862">Zinc</keyword>
<dbReference type="GO" id="GO:0005634">
    <property type="term" value="C:nucleus"/>
    <property type="evidence" value="ECO:0007669"/>
    <property type="project" value="UniProtKB-SubCell"/>
</dbReference>
<dbReference type="SMART" id="SM00355">
    <property type="entry name" value="ZnF_C2H2"/>
    <property type="match status" value="7"/>
</dbReference>
<keyword evidence="11" id="KW-1185">Reference proteome</keyword>
<dbReference type="Gene3D" id="3.30.160.60">
    <property type="entry name" value="Classic Zinc Finger"/>
    <property type="match status" value="3"/>
</dbReference>
<dbReference type="Ensembl" id="ENSFHET00000008213.1">
    <property type="protein sequence ID" value="ENSFHEP00000004810.1"/>
    <property type="gene ID" value="ENSFHEG00000005722.1"/>
</dbReference>
<comment type="subcellular location">
    <subcellularLocation>
        <location evidence="1">Nucleus</location>
    </subcellularLocation>
</comment>
<feature type="compositionally biased region" description="Basic and acidic residues" evidence="8">
    <location>
        <begin position="374"/>
        <end position="395"/>
    </location>
</feature>
<evidence type="ECO:0000256" key="7">
    <source>
        <dbReference type="PROSITE-ProRule" id="PRU00042"/>
    </source>
</evidence>
<feature type="domain" description="C2H2-type" evidence="9">
    <location>
        <begin position="167"/>
        <end position="194"/>
    </location>
</feature>
<protein>
    <submittedName>
        <fullName evidence="10">Uncharacterized zinc finger protein 814</fullName>
    </submittedName>
</protein>
<evidence type="ECO:0000256" key="8">
    <source>
        <dbReference type="SAM" id="MobiDB-lite"/>
    </source>
</evidence>
<dbReference type="PANTHER" id="PTHR24381">
    <property type="entry name" value="ZINC FINGER PROTEIN"/>
    <property type="match status" value="1"/>
</dbReference>
<feature type="region of interest" description="Disordered" evidence="8">
    <location>
        <begin position="300"/>
        <end position="411"/>
    </location>
</feature>
<dbReference type="Pfam" id="PF13912">
    <property type="entry name" value="zf-C2H2_6"/>
    <property type="match status" value="1"/>
</dbReference>
<feature type="domain" description="C2H2-type" evidence="9">
    <location>
        <begin position="198"/>
        <end position="225"/>
    </location>
</feature>
<dbReference type="InterPro" id="IPR013087">
    <property type="entry name" value="Znf_C2H2_type"/>
</dbReference>
<dbReference type="FunFam" id="3.30.160.60:FF:000100">
    <property type="entry name" value="Zinc finger 45-like"/>
    <property type="match status" value="1"/>
</dbReference>
<feature type="region of interest" description="Disordered" evidence="8">
    <location>
        <begin position="1"/>
        <end position="43"/>
    </location>
</feature>
<evidence type="ECO:0000259" key="9">
    <source>
        <dbReference type="PROSITE" id="PS50157"/>
    </source>
</evidence>
<reference evidence="10" key="2">
    <citation type="submission" date="2025-09" db="UniProtKB">
        <authorList>
            <consortium name="Ensembl"/>
        </authorList>
    </citation>
    <scope>IDENTIFICATION</scope>
</reference>
<dbReference type="PANTHER" id="PTHR24381:SF393">
    <property type="entry name" value="CHROMATIN-LINKED ADAPTOR FOR MSL PROTEINS, ISOFORM B"/>
    <property type="match status" value="1"/>
</dbReference>
<keyword evidence="3" id="KW-0677">Repeat</keyword>
<feature type="domain" description="C2H2-type" evidence="9">
    <location>
        <begin position="225"/>
        <end position="252"/>
    </location>
</feature>
<evidence type="ECO:0000313" key="11">
    <source>
        <dbReference type="Proteomes" id="UP000265000"/>
    </source>
</evidence>
<feature type="domain" description="C2H2-type" evidence="9">
    <location>
        <begin position="43"/>
        <end position="70"/>
    </location>
</feature>
<feature type="domain" description="C2H2-type" evidence="9">
    <location>
        <begin position="420"/>
        <end position="448"/>
    </location>
</feature>
<dbReference type="GeneTree" id="ENSGT00940000162287"/>
<feature type="region of interest" description="Disordered" evidence="8">
    <location>
        <begin position="68"/>
        <end position="104"/>
    </location>
</feature>
<organism evidence="10 11">
    <name type="scientific">Fundulus heteroclitus</name>
    <name type="common">Killifish</name>
    <name type="synonym">Mummichog</name>
    <dbReference type="NCBI Taxonomy" id="8078"/>
    <lineage>
        <taxon>Eukaryota</taxon>
        <taxon>Metazoa</taxon>
        <taxon>Chordata</taxon>
        <taxon>Craniata</taxon>
        <taxon>Vertebrata</taxon>
        <taxon>Euteleostomi</taxon>
        <taxon>Actinopterygii</taxon>
        <taxon>Neopterygii</taxon>
        <taxon>Teleostei</taxon>
        <taxon>Neoteleostei</taxon>
        <taxon>Acanthomorphata</taxon>
        <taxon>Ovalentaria</taxon>
        <taxon>Atherinomorphae</taxon>
        <taxon>Cyprinodontiformes</taxon>
        <taxon>Fundulidae</taxon>
        <taxon>Fundulus</taxon>
    </lineage>
</organism>
<proteinExistence type="predicted"/>
<dbReference type="InterPro" id="IPR036236">
    <property type="entry name" value="Znf_C2H2_sf"/>
</dbReference>
<feature type="compositionally biased region" description="Basic and acidic residues" evidence="8">
    <location>
        <begin position="19"/>
        <end position="32"/>
    </location>
</feature>
<dbReference type="PROSITE" id="PS50157">
    <property type="entry name" value="ZINC_FINGER_C2H2_2"/>
    <property type="match status" value="7"/>
</dbReference>
<feature type="compositionally biased region" description="Polar residues" evidence="8">
    <location>
        <begin position="246"/>
        <end position="277"/>
    </location>
</feature>
<evidence type="ECO:0000256" key="4">
    <source>
        <dbReference type="ARBA" id="ARBA00022771"/>
    </source>
</evidence>
<evidence type="ECO:0000313" key="10">
    <source>
        <dbReference type="Ensembl" id="ENSFHEP00000004810.1"/>
    </source>
</evidence>
<dbReference type="PROSITE" id="PS00028">
    <property type="entry name" value="ZINC_FINGER_C2H2_1"/>
    <property type="match status" value="7"/>
</dbReference>
<dbReference type="FunFam" id="3.30.160.60:FF:000446">
    <property type="entry name" value="Zinc finger protein"/>
    <property type="match status" value="1"/>
</dbReference>
<sequence>MDEPCAAAAVPEESAQKSAQDRDDGTAERPSAEEAAGTKENGITCKDCGLTFTFMDAYETHLHQHALEEEESQLRDNASPPGHGDSEEDGGAGADGLDASGSPQTQHLELTQYPKDSVNSTRSLYTCAVCGKSYTYLVSFQKHQKIHETTPEKEKPKSLIDHNLRNYECPDCGMSFIRRTRLISHLRVHRSKERDKLLRCDQCNKVFASAKSWTAHVELHKERRFWCLSCALGFLSEPSLDKHLQSHSVRQLNHTADKQSNPVTKPTPSLPKTQQSAKARHCLRCGKRFWRSKSLYRHRRRHRCQARVPPGSNQGAGDKKAETSLTNGGETLEMDASRGELQAKEEEEQMEVGGPDAEAEDEDQEESEDSDCGEPGHRYKRSEPRPSDGQPDRPSPEAAPSPARRGTNRAEHRVHKYWEWECIECDMGFDEVAKLHLHYVKHATGELPIPKQEIEG</sequence>
<feature type="region of interest" description="Disordered" evidence="8">
    <location>
        <begin position="246"/>
        <end position="279"/>
    </location>
</feature>
<dbReference type="Proteomes" id="UP000265000">
    <property type="component" value="Unplaced"/>
</dbReference>
<accession>A0A3Q2NZV0</accession>
<feature type="compositionally biased region" description="Basic and acidic residues" evidence="8">
    <location>
        <begin position="335"/>
        <end position="344"/>
    </location>
</feature>
<dbReference type="SUPFAM" id="SSF57667">
    <property type="entry name" value="beta-beta-alpha zinc fingers"/>
    <property type="match status" value="3"/>
</dbReference>
<dbReference type="Pfam" id="PF00096">
    <property type="entry name" value="zf-C2H2"/>
    <property type="match status" value="2"/>
</dbReference>